<reference evidence="2" key="1">
    <citation type="journal article" date="2019" name="Int. J. Syst. Evol. Microbiol.">
        <title>The Global Catalogue of Microorganisms (GCM) 10K type strain sequencing project: providing services to taxonomists for standard genome sequencing and annotation.</title>
        <authorList>
            <consortium name="The Broad Institute Genomics Platform"/>
            <consortium name="The Broad Institute Genome Sequencing Center for Infectious Disease"/>
            <person name="Wu L."/>
            <person name="Ma J."/>
        </authorList>
    </citation>
    <scope>NUCLEOTIDE SEQUENCE [LARGE SCALE GENOMIC DNA]</scope>
    <source>
        <strain evidence="2">CGMCC 1.8860</strain>
    </source>
</reference>
<dbReference type="RefSeq" id="WP_229678872.1">
    <property type="nucleotide sequence ID" value="NZ_BMLY01000002.1"/>
</dbReference>
<accession>A0ABQ2PKY0</accession>
<proteinExistence type="predicted"/>
<gene>
    <name evidence="1" type="ORF">GCM10010971_18700</name>
</gene>
<name>A0ABQ2PKY0_9NEIS</name>
<dbReference type="Pfam" id="PF12279">
    <property type="entry name" value="DUF3619"/>
    <property type="match status" value="1"/>
</dbReference>
<evidence type="ECO:0000313" key="1">
    <source>
        <dbReference type="EMBL" id="GGP26051.1"/>
    </source>
</evidence>
<dbReference type="Proteomes" id="UP000621859">
    <property type="component" value="Unassembled WGS sequence"/>
</dbReference>
<dbReference type="EMBL" id="BMLY01000002">
    <property type="protein sequence ID" value="GGP26051.1"/>
    <property type="molecule type" value="Genomic_DNA"/>
</dbReference>
<sequence length="135" mass="15141">MNGPSMNERDFGRQVKTVLDQAPVSARVETRLAAARQRAVARAVEIQRRPVLVTRLAGASHWFSEKWHAHPAAWSTGVAFALLLAFSAAWQMQVHSVEAERTAVDVQMLADEVPLDTFIDTRFEQWSNTPATERD</sequence>
<evidence type="ECO:0000313" key="2">
    <source>
        <dbReference type="Proteomes" id="UP000621859"/>
    </source>
</evidence>
<comment type="caution">
    <text evidence="1">The sequence shown here is derived from an EMBL/GenBank/DDBJ whole genome shotgun (WGS) entry which is preliminary data.</text>
</comment>
<protein>
    <recommendedName>
        <fullName evidence="3">DUF3619 family protein</fullName>
    </recommendedName>
</protein>
<evidence type="ECO:0008006" key="3">
    <source>
        <dbReference type="Google" id="ProtNLM"/>
    </source>
</evidence>
<keyword evidence="2" id="KW-1185">Reference proteome</keyword>
<dbReference type="InterPro" id="IPR022064">
    <property type="entry name" value="DUF3619"/>
</dbReference>
<organism evidence="1 2">
    <name type="scientific">Silvimonas amylolytica</name>
    <dbReference type="NCBI Taxonomy" id="449663"/>
    <lineage>
        <taxon>Bacteria</taxon>
        <taxon>Pseudomonadati</taxon>
        <taxon>Pseudomonadota</taxon>
        <taxon>Betaproteobacteria</taxon>
        <taxon>Neisseriales</taxon>
        <taxon>Chitinibacteraceae</taxon>
        <taxon>Silvimonas</taxon>
    </lineage>
</organism>